<dbReference type="EMBL" id="MN739481">
    <property type="protein sequence ID" value="QHT07516.1"/>
    <property type="molecule type" value="Genomic_DNA"/>
</dbReference>
<reference evidence="2" key="1">
    <citation type="journal article" date="2020" name="Nature">
        <title>Giant virus diversity and host interactions through global metagenomics.</title>
        <authorList>
            <person name="Schulz F."/>
            <person name="Roux S."/>
            <person name="Paez-Espino D."/>
            <person name="Jungbluth S."/>
            <person name="Walsh D.A."/>
            <person name="Denef V.J."/>
            <person name="McMahon K.D."/>
            <person name="Konstantinidis K.T."/>
            <person name="Eloe-Fadrosh E.A."/>
            <person name="Kyrpides N.C."/>
            <person name="Woyke T."/>
        </authorList>
    </citation>
    <scope>NUCLEOTIDE SEQUENCE</scope>
    <source>
        <strain evidence="2">GVMAG-M-3300021963-12</strain>
    </source>
</reference>
<evidence type="ECO:0000313" key="2">
    <source>
        <dbReference type="EMBL" id="QHT07516.1"/>
    </source>
</evidence>
<sequence length="321" mass="33821">MSYTDYLKRLAINTPKVIDTQMRFPDASSYTWRRKLAVTTVNRPTDHVINNSQDTPAPRLFSPAAMGYAGSGFGGKVQDASTFTLAQGARALGQDNFSGGRIQTVTENSSGTCLSLPPASQVISERGNSNASNVGLNMGYTRQRSAAGAVVDNVGVCTAQFRPLTKSQFVDTIPDLKTQKIGSALQRVSTQTLGGVQVVQNALICSTTDTSGNTKSSTNVDSNGIGLVGPKVTVPFNSYSAPPPNPEKAKFVTGVMGPQTGGGLLNGSRAPKVGGVSVVKKLTISHRGWANPTRTPYPGQRVPPTGAPAQLKINEPNHYRA</sequence>
<organism evidence="2">
    <name type="scientific">viral metagenome</name>
    <dbReference type="NCBI Taxonomy" id="1070528"/>
    <lineage>
        <taxon>unclassified sequences</taxon>
        <taxon>metagenomes</taxon>
        <taxon>organismal metagenomes</taxon>
    </lineage>
</organism>
<name>A0A6C0CRM9_9ZZZZ</name>
<proteinExistence type="predicted"/>
<evidence type="ECO:0000256" key="1">
    <source>
        <dbReference type="SAM" id="MobiDB-lite"/>
    </source>
</evidence>
<feature type="region of interest" description="Disordered" evidence="1">
    <location>
        <begin position="289"/>
        <end position="321"/>
    </location>
</feature>
<protein>
    <submittedName>
        <fullName evidence="2">Uncharacterized protein</fullName>
    </submittedName>
</protein>
<accession>A0A6C0CRM9</accession>
<dbReference type="AlphaFoldDB" id="A0A6C0CRM9"/>